<evidence type="ECO:0000256" key="1">
    <source>
        <dbReference type="SAM" id="MobiDB-lite"/>
    </source>
</evidence>
<comment type="caution">
    <text evidence="3">The sequence shown here is derived from an EMBL/GenBank/DDBJ whole genome shotgun (WGS) entry which is preliminary data.</text>
</comment>
<evidence type="ECO:0000313" key="3">
    <source>
        <dbReference type="EMBL" id="KAJ7099254.1"/>
    </source>
</evidence>
<name>A0AAD6UD27_9AGAR</name>
<keyword evidence="2" id="KW-0812">Transmembrane</keyword>
<dbReference type="Proteomes" id="UP001222325">
    <property type="component" value="Unassembled WGS sequence"/>
</dbReference>
<feature type="compositionally biased region" description="Polar residues" evidence="1">
    <location>
        <begin position="61"/>
        <end position="70"/>
    </location>
</feature>
<evidence type="ECO:0000313" key="4">
    <source>
        <dbReference type="Proteomes" id="UP001222325"/>
    </source>
</evidence>
<evidence type="ECO:0008006" key="5">
    <source>
        <dbReference type="Google" id="ProtNLM"/>
    </source>
</evidence>
<accession>A0AAD6UD27</accession>
<keyword evidence="4" id="KW-1185">Reference proteome</keyword>
<reference evidence="3" key="1">
    <citation type="submission" date="2023-03" db="EMBL/GenBank/DDBJ databases">
        <title>Massive genome expansion in bonnet fungi (Mycena s.s.) driven by repeated elements and novel gene families across ecological guilds.</title>
        <authorList>
            <consortium name="Lawrence Berkeley National Laboratory"/>
            <person name="Harder C.B."/>
            <person name="Miyauchi S."/>
            <person name="Viragh M."/>
            <person name="Kuo A."/>
            <person name="Thoen E."/>
            <person name="Andreopoulos B."/>
            <person name="Lu D."/>
            <person name="Skrede I."/>
            <person name="Drula E."/>
            <person name="Henrissat B."/>
            <person name="Morin E."/>
            <person name="Kohler A."/>
            <person name="Barry K."/>
            <person name="LaButti K."/>
            <person name="Morin E."/>
            <person name="Salamov A."/>
            <person name="Lipzen A."/>
            <person name="Mereny Z."/>
            <person name="Hegedus B."/>
            <person name="Baldrian P."/>
            <person name="Stursova M."/>
            <person name="Weitz H."/>
            <person name="Taylor A."/>
            <person name="Grigoriev I.V."/>
            <person name="Nagy L.G."/>
            <person name="Martin F."/>
            <person name="Kauserud H."/>
        </authorList>
    </citation>
    <scope>NUCLEOTIDE SEQUENCE</scope>
    <source>
        <strain evidence="3">CBHHK173m</strain>
    </source>
</reference>
<keyword evidence="2" id="KW-0472">Membrane</keyword>
<evidence type="ECO:0000256" key="2">
    <source>
        <dbReference type="SAM" id="Phobius"/>
    </source>
</evidence>
<dbReference type="AlphaFoldDB" id="A0AAD6UD27"/>
<keyword evidence="2" id="KW-1133">Transmembrane helix</keyword>
<dbReference type="EMBL" id="JARJCN010000007">
    <property type="protein sequence ID" value="KAJ7099254.1"/>
    <property type="molecule type" value="Genomic_DNA"/>
</dbReference>
<protein>
    <recommendedName>
        <fullName evidence="5">BTB domain-containing protein</fullName>
    </recommendedName>
</protein>
<feature type="transmembrane region" description="Helical" evidence="2">
    <location>
        <begin position="77"/>
        <end position="97"/>
    </location>
</feature>
<gene>
    <name evidence="3" type="ORF">B0H15DRAFT_944660</name>
</gene>
<proteinExistence type="predicted"/>
<sequence>MTAPFTSMQAPQISELFPSDVSRPAICSSNADITIVSSDGVHFKVYRKNLEVHSDIFSDADSPTSTSRQGPTRGGAAVHPLTAWSALAALFVLCCFFPQM</sequence>
<organism evidence="3 4">
    <name type="scientific">Mycena belliarum</name>
    <dbReference type="NCBI Taxonomy" id="1033014"/>
    <lineage>
        <taxon>Eukaryota</taxon>
        <taxon>Fungi</taxon>
        <taxon>Dikarya</taxon>
        <taxon>Basidiomycota</taxon>
        <taxon>Agaricomycotina</taxon>
        <taxon>Agaricomycetes</taxon>
        <taxon>Agaricomycetidae</taxon>
        <taxon>Agaricales</taxon>
        <taxon>Marasmiineae</taxon>
        <taxon>Mycenaceae</taxon>
        <taxon>Mycena</taxon>
    </lineage>
</organism>
<feature type="region of interest" description="Disordered" evidence="1">
    <location>
        <begin position="57"/>
        <end position="76"/>
    </location>
</feature>